<feature type="region of interest" description="Disordered" evidence="1">
    <location>
        <begin position="204"/>
        <end position="224"/>
    </location>
</feature>
<evidence type="ECO:0000313" key="2">
    <source>
        <dbReference type="EMBL" id="CAB4026585.1"/>
    </source>
</evidence>
<dbReference type="Gene3D" id="2.40.70.10">
    <property type="entry name" value="Acid Proteases"/>
    <property type="match status" value="1"/>
</dbReference>
<evidence type="ECO:0000313" key="3">
    <source>
        <dbReference type="Proteomes" id="UP001152795"/>
    </source>
</evidence>
<dbReference type="OrthoDB" id="6091153at2759"/>
<dbReference type="AlphaFoldDB" id="A0A6S7J3R1"/>
<dbReference type="CDD" id="cd00303">
    <property type="entry name" value="retropepsin_like"/>
    <property type="match status" value="1"/>
</dbReference>
<dbReference type="InterPro" id="IPR021109">
    <property type="entry name" value="Peptidase_aspartic_dom_sf"/>
</dbReference>
<accession>A0A6S7J3R1</accession>
<feature type="compositionally biased region" description="Pro residues" evidence="1">
    <location>
        <begin position="215"/>
        <end position="224"/>
    </location>
</feature>
<dbReference type="Proteomes" id="UP001152795">
    <property type="component" value="Unassembled WGS sequence"/>
</dbReference>
<keyword evidence="3" id="KW-1185">Reference proteome</keyword>
<organism evidence="2 3">
    <name type="scientific">Paramuricea clavata</name>
    <name type="common">Red gorgonian</name>
    <name type="synonym">Violescent sea-whip</name>
    <dbReference type="NCBI Taxonomy" id="317549"/>
    <lineage>
        <taxon>Eukaryota</taxon>
        <taxon>Metazoa</taxon>
        <taxon>Cnidaria</taxon>
        <taxon>Anthozoa</taxon>
        <taxon>Octocorallia</taxon>
        <taxon>Malacalcyonacea</taxon>
        <taxon>Plexauridae</taxon>
        <taxon>Paramuricea</taxon>
    </lineage>
</organism>
<protein>
    <submittedName>
        <fullName evidence="2">Uncharacterized protein</fullName>
    </submittedName>
</protein>
<proteinExistence type="predicted"/>
<comment type="caution">
    <text evidence="2">The sequence shown here is derived from an EMBL/GenBank/DDBJ whole genome shotgun (WGS) entry which is preliminary data.</text>
</comment>
<gene>
    <name evidence="2" type="ORF">PACLA_8A064281</name>
</gene>
<dbReference type="SUPFAM" id="SSF50630">
    <property type="entry name" value="Acid proteases"/>
    <property type="match status" value="1"/>
</dbReference>
<dbReference type="Pfam" id="PF13650">
    <property type="entry name" value="Asp_protease_2"/>
    <property type="match status" value="1"/>
</dbReference>
<name>A0A6S7J3R1_PARCT</name>
<reference evidence="2" key="1">
    <citation type="submission" date="2020-04" db="EMBL/GenBank/DDBJ databases">
        <authorList>
            <person name="Alioto T."/>
            <person name="Alioto T."/>
            <person name="Gomez Garrido J."/>
        </authorList>
    </citation>
    <scope>NUCLEOTIDE SEQUENCE</scope>
    <source>
        <strain evidence="2">A484AB</strain>
    </source>
</reference>
<evidence type="ECO:0000256" key="1">
    <source>
        <dbReference type="SAM" id="MobiDB-lite"/>
    </source>
</evidence>
<sequence>MSWMKIATSVAEVKKRENIDFSLPADKSLGVLCKESNSNSSGLPKINGDTLTTNVNPMSQMRTDSFEVTASPCVNVPQQVKFGAREQCLLPHTIDVPVCQVSGIPTSLLCDTGASVTTISEKLFNKFHNCKKMPSSKTFQQTIRTVSGENMPIKGVPLVPFQIGEYNYTFYAYIIENLAYDAILGYDFRCRYQGIDFDNQSLELLPSSEKRPPTETQPPCPISS</sequence>
<dbReference type="EMBL" id="CACRXK020014286">
    <property type="protein sequence ID" value="CAB4026585.1"/>
    <property type="molecule type" value="Genomic_DNA"/>
</dbReference>